<reference evidence="5 6" key="2">
    <citation type="submission" date="2019-02" db="EMBL/GenBank/DDBJ databases">
        <title>'Lichenibacterium ramalinii' gen. nov. sp. nov., 'Lichenibacterium minor' gen. nov. sp. nov.</title>
        <authorList>
            <person name="Pankratov T."/>
        </authorList>
    </citation>
    <scope>NUCLEOTIDE SEQUENCE [LARGE SCALE GENOMIC DNA]</scope>
    <source>
        <strain evidence="5 6">RmlP026</strain>
    </source>
</reference>
<dbReference type="SMART" id="SM00895">
    <property type="entry name" value="FCD"/>
    <property type="match status" value="1"/>
</dbReference>
<dbReference type="SUPFAM" id="SSF48008">
    <property type="entry name" value="GntR ligand-binding domain-like"/>
    <property type="match status" value="1"/>
</dbReference>
<evidence type="ECO:0000256" key="1">
    <source>
        <dbReference type="ARBA" id="ARBA00023015"/>
    </source>
</evidence>
<evidence type="ECO:0000256" key="2">
    <source>
        <dbReference type="ARBA" id="ARBA00023125"/>
    </source>
</evidence>
<dbReference type="Pfam" id="PF07729">
    <property type="entry name" value="FCD"/>
    <property type="match status" value="1"/>
</dbReference>
<dbReference type="EMBL" id="QYBB01000032">
    <property type="protein sequence ID" value="RYC30076.1"/>
    <property type="molecule type" value="Genomic_DNA"/>
</dbReference>
<feature type="domain" description="HTH gntR-type" evidence="4">
    <location>
        <begin position="12"/>
        <end position="80"/>
    </location>
</feature>
<dbReference type="GO" id="GO:0003700">
    <property type="term" value="F:DNA-binding transcription factor activity"/>
    <property type="evidence" value="ECO:0007669"/>
    <property type="project" value="InterPro"/>
</dbReference>
<dbReference type="InterPro" id="IPR011711">
    <property type="entry name" value="GntR_C"/>
</dbReference>
<dbReference type="OrthoDB" id="9028214at2"/>
<dbReference type="PANTHER" id="PTHR43537:SF5">
    <property type="entry name" value="UXU OPERON TRANSCRIPTIONAL REGULATOR"/>
    <property type="match status" value="1"/>
</dbReference>
<evidence type="ECO:0000256" key="3">
    <source>
        <dbReference type="ARBA" id="ARBA00023163"/>
    </source>
</evidence>
<gene>
    <name evidence="5" type="ORF">D3273_20480</name>
</gene>
<dbReference type="CDD" id="cd07377">
    <property type="entry name" value="WHTH_GntR"/>
    <property type="match status" value="1"/>
</dbReference>
<reference evidence="5 6" key="1">
    <citation type="submission" date="2018-12" db="EMBL/GenBank/DDBJ databases">
        <authorList>
            <person name="Grouzdev D.S."/>
            <person name="Krutkina M.S."/>
        </authorList>
    </citation>
    <scope>NUCLEOTIDE SEQUENCE [LARGE SCALE GENOMIC DNA]</scope>
    <source>
        <strain evidence="5 6">RmlP026</strain>
    </source>
</reference>
<proteinExistence type="predicted"/>
<evidence type="ECO:0000259" key="4">
    <source>
        <dbReference type="PROSITE" id="PS50949"/>
    </source>
</evidence>
<dbReference type="Pfam" id="PF00392">
    <property type="entry name" value="GntR"/>
    <property type="match status" value="1"/>
</dbReference>
<evidence type="ECO:0000313" key="6">
    <source>
        <dbReference type="Proteomes" id="UP000290759"/>
    </source>
</evidence>
<sequence>MSELKLVPRRKERLGDLIYGQILERILSGALKEGDKLPSESEICRSSQVSRPTVREALMRLHADGLVTTRQGSGTYVQHRPSEHLTRLAKASDIAEMLRCFEVRLGLEGQAANLAAQRRTAAQLDRIFKTLDVLRGAFAGGSVPARMDFDFHLAVAEASGNPLFGEMLETLNGTIQHIMAVALGITRAGSQERGRRVFDEHEAVAEAIRQGDAEAAALTMRYHIHRARQRLTDGQRDL</sequence>
<dbReference type="Proteomes" id="UP000290759">
    <property type="component" value="Unassembled WGS sequence"/>
</dbReference>
<dbReference type="GO" id="GO:0003677">
    <property type="term" value="F:DNA binding"/>
    <property type="evidence" value="ECO:0007669"/>
    <property type="project" value="UniProtKB-KW"/>
</dbReference>
<keyword evidence="2" id="KW-0238">DNA-binding</keyword>
<evidence type="ECO:0000313" key="5">
    <source>
        <dbReference type="EMBL" id="RYC30076.1"/>
    </source>
</evidence>
<dbReference type="PROSITE" id="PS50949">
    <property type="entry name" value="HTH_GNTR"/>
    <property type="match status" value="1"/>
</dbReference>
<dbReference type="PANTHER" id="PTHR43537">
    <property type="entry name" value="TRANSCRIPTIONAL REGULATOR, GNTR FAMILY"/>
    <property type="match status" value="1"/>
</dbReference>
<protein>
    <submittedName>
        <fullName evidence="5">FadR family transcriptional regulator</fullName>
    </submittedName>
</protein>
<dbReference type="SMART" id="SM00345">
    <property type="entry name" value="HTH_GNTR"/>
    <property type="match status" value="1"/>
</dbReference>
<keyword evidence="1" id="KW-0805">Transcription regulation</keyword>
<dbReference type="InterPro" id="IPR008920">
    <property type="entry name" value="TF_FadR/GntR_C"/>
</dbReference>
<dbReference type="AlphaFoldDB" id="A0A4Q2U5J9"/>
<comment type="caution">
    <text evidence="5">The sequence shown here is derived from an EMBL/GenBank/DDBJ whole genome shotgun (WGS) entry which is preliminary data.</text>
</comment>
<dbReference type="RefSeq" id="WP_129228756.1">
    <property type="nucleotide sequence ID" value="NZ_QYBB01000032.1"/>
</dbReference>
<dbReference type="SUPFAM" id="SSF46785">
    <property type="entry name" value="Winged helix' DNA-binding domain"/>
    <property type="match status" value="1"/>
</dbReference>
<dbReference type="InterPro" id="IPR000524">
    <property type="entry name" value="Tscrpt_reg_HTH_GntR"/>
</dbReference>
<organism evidence="5 6">
    <name type="scientific">Lichenibacterium minor</name>
    <dbReference type="NCBI Taxonomy" id="2316528"/>
    <lineage>
        <taxon>Bacteria</taxon>
        <taxon>Pseudomonadati</taxon>
        <taxon>Pseudomonadota</taxon>
        <taxon>Alphaproteobacteria</taxon>
        <taxon>Hyphomicrobiales</taxon>
        <taxon>Lichenihabitantaceae</taxon>
        <taxon>Lichenibacterium</taxon>
    </lineage>
</organism>
<dbReference type="InterPro" id="IPR036388">
    <property type="entry name" value="WH-like_DNA-bd_sf"/>
</dbReference>
<dbReference type="PRINTS" id="PR00035">
    <property type="entry name" value="HTHGNTR"/>
</dbReference>
<dbReference type="Gene3D" id="1.10.10.10">
    <property type="entry name" value="Winged helix-like DNA-binding domain superfamily/Winged helix DNA-binding domain"/>
    <property type="match status" value="1"/>
</dbReference>
<dbReference type="Gene3D" id="1.20.120.530">
    <property type="entry name" value="GntR ligand-binding domain-like"/>
    <property type="match status" value="1"/>
</dbReference>
<keyword evidence="6" id="KW-1185">Reference proteome</keyword>
<accession>A0A4Q2U5J9</accession>
<keyword evidence="3" id="KW-0804">Transcription</keyword>
<name>A0A4Q2U5J9_9HYPH</name>
<dbReference type="InterPro" id="IPR036390">
    <property type="entry name" value="WH_DNA-bd_sf"/>
</dbReference>